<evidence type="ECO:0000256" key="1">
    <source>
        <dbReference type="ARBA" id="ARBA00010873"/>
    </source>
</evidence>
<feature type="region of interest" description="Disordered" evidence="4">
    <location>
        <begin position="608"/>
        <end position="656"/>
    </location>
</feature>
<dbReference type="InterPro" id="IPR005053">
    <property type="entry name" value="MobA_MobL"/>
</dbReference>
<dbReference type="NCBIfam" id="NF041496">
    <property type="entry name" value="MobQ"/>
    <property type="match status" value="1"/>
</dbReference>
<dbReference type="Pfam" id="PF03389">
    <property type="entry name" value="MobA_MobL"/>
    <property type="match status" value="1"/>
</dbReference>
<dbReference type="AlphaFoldDB" id="A0A2R9SPT2"/>
<dbReference type="Proteomes" id="UP000003094">
    <property type="component" value="Unassembled WGS sequence"/>
</dbReference>
<evidence type="ECO:0000313" key="6">
    <source>
        <dbReference type="EMBL" id="EFU39368.1"/>
    </source>
</evidence>
<feature type="coiled-coil region" evidence="3">
    <location>
        <begin position="249"/>
        <end position="283"/>
    </location>
</feature>
<feature type="compositionally biased region" description="Polar residues" evidence="4">
    <location>
        <begin position="608"/>
        <end position="617"/>
    </location>
</feature>
<dbReference type="RefSeq" id="WP_006211844.1">
    <property type="nucleotide sequence ID" value="NZ_ADHJ01000041.1"/>
</dbReference>
<comment type="similarity">
    <text evidence="1">Belongs to the MobA/MobL family.</text>
</comment>
<dbReference type="Gene3D" id="3.30.930.30">
    <property type="match status" value="1"/>
</dbReference>
<name>A0A2R9SPT2_9BACL</name>
<organism evidence="6 7">
    <name type="scientific">Paenibacillus vortex V453</name>
    <dbReference type="NCBI Taxonomy" id="715225"/>
    <lineage>
        <taxon>Bacteria</taxon>
        <taxon>Bacillati</taxon>
        <taxon>Bacillota</taxon>
        <taxon>Bacilli</taxon>
        <taxon>Bacillales</taxon>
        <taxon>Paenibacillaceae</taxon>
        <taxon>Paenibacillus</taxon>
    </lineage>
</organism>
<feature type="compositionally biased region" description="Basic and acidic residues" evidence="4">
    <location>
        <begin position="631"/>
        <end position="643"/>
    </location>
</feature>
<accession>A0A2R9SPT2</accession>
<evidence type="ECO:0000256" key="3">
    <source>
        <dbReference type="SAM" id="Coils"/>
    </source>
</evidence>
<comment type="caution">
    <text evidence="6">The sequence shown here is derived from an EMBL/GenBank/DDBJ whole genome shotgun (WGS) entry which is preliminary data.</text>
</comment>
<dbReference type="KEGG" id="pvo:PVOR_25483"/>
<keyword evidence="3" id="KW-0175">Coiled coil</keyword>
<evidence type="ECO:0000256" key="4">
    <source>
        <dbReference type="SAM" id="MobiDB-lite"/>
    </source>
</evidence>
<gene>
    <name evidence="6" type="ORF">PVOR_25483</name>
</gene>
<keyword evidence="2" id="KW-0184">Conjugation</keyword>
<reference evidence="6 7" key="1">
    <citation type="journal article" date="2010" name="BMC Genomics">
        <title>Genome sequence of the pattern forming Paenibacillus vortex bacterium reveals potential for thriving in complex environments.</title>
        <authorList>
            <person name="Sirota-Madi A."/>
            <person name="Olender T."/>
            <person name="Helman Y."/>
            <person name="Ingham C."/>
            <person name="Brainis I."/>
            <person name="Roth D."/>
            <person name="Hagi E."/>
            <person name="Brodsky L."/>
            <person name="Leshkowitz D."/>
            <person name="Galatenko V."/>
            <person name="Nikolaev V."/>
            <person name="Mugasimangalam R.C."/>
            <person name="Bransburg-Zabary S."/>
            <person name="Gutnick D.L."/>
            <person name="Lancet D."/>
            <person name="Ben-Jacob E."/>
        </authorList>
    </citation>
    <scope>NUCLEOTIDE SEQUENCE [LARGE SCALE GENOMIC DNA]</scope>
    <source>
        <strain evidence="6 7">V453</strain>
    </source>
</reference>
<evidence type="ECO:0000259" key="5">
    <source>
        <dbReference type="Pfam" id="PF03389"/>
    </source>
</evidence>
<evidence type="ECO:0000313" key="7">
    <source>
        <dbReference type="Proteomes" id="UP000003094"/>
    </source>
</evidence>
<evidence type="ECO:0000256" key="2">
    <source>
        <dbReference type="ARBA" id="ARBA00022971"/>
    </source>
</evidence>
<dbReference type="EMBL" id="ADHJ01000041">
    <property type="protein sequence ID" value="EFU39368.1"/>
    <property type="molecule type" value="Genomic_DNA"/>
</dbReference>
<sequence>MGYFYFSSQILNRMNHSAVAAAAYRSGELLYSERDGLTKNYGERTVAPECFILAPKNAPEWVNNRERLWNEVEKIEKQKNAQIAREIRLALPNDLNNDDQKELLLQFCKENFSDEGMVADIAIHRDKENNPHAHVMLTMRPFNEDGSWGNKRQKVDKEVNGVMKKVSIHLTNWNEKETLVQWRKNYADLINEKLKDRGIEDRVSHESYKNQGLDRVPGIRLERTAFQYETRVKEQAIRNNVPYEPVTYYGKINEEIKQINSELDKLKELKKQQVVSLSEYKNEKSLSEQLDVIRSSRKLNDGEKTALSMVAQRSKSYVDYIIAKQVKDEIENGKWNKKIESEKVKITSEKNLLNKAFKAYQDDPKQVLKYGFTPSKFMDQMKEKVSHIKTLEQKNMEDLSKLKMLLDKADQALDIQSDFTRKEFSVLYQSTNNYSVDEMYHAVQYFKETNKVLREDEVSSYAVSKYKEHEKNTPSLAEQTRNISKSVFILDRAIQKQMKERLSALKEQNFDLVYEANKKIEQFTLQKDRHEKDLAGNVQLLRVNLQKYYSDSLDHITNAEVLLRLQDRQDNGMSSGRVDQDLNVIHQQITKEINDKPMDNSFTPDQQVERQYSQSVASGLFQALEQAQRANENKKHEKDPTEKKQRRRYRGQELDH</sequence>
<proteinExistence type="inferred from homology"/>
<keyword evidence="7" id="KW-1185">Reference proteome</keyword>
<feature type="domain" description="MobA/MobL protein" evidence="5">
    <location>
        <begin position="17"/>
        <end position="230"/>
    </location>
</feature>
<protein>
    <submittedName>
        <fullName evidence="6">TraA protein</fullName>
    </submittedName>
</protein>